<name>A0A512B8M7_9BACT</name>
<comment type="caution">
    <text evidence="1">The sequence shown here is derived from an EMBL/GenBank/DDBJ whole genome shotgun (WGS) entry which is preliminary data.</text>
</comment>
<protein>
    <submittedName>
        <fullName evidence="1">Uncharacterized protein</fullName>
    </submittedName>
</protein>
<reference evidence="1 2" key="1">
    <citation type="submission" date="2019-07" db="EMBL/GenBank/DDBJ databases">
        <title>Whole genome shotgun sequence of Segetibacter aerophilus NBRC 106135.</title>
        <authorList>
            <person name="Hosoyama A."/>
            <person name="Uohara A."/>
            <person name="Ohji S."/>
            <person name="Ichikawa N."/>
        </authorList>
    </citation>
    <scope>NUCLEOTIDE SEQUENCE [LARGE SCALE GENOMIC DNA]</scope>
    <source>
        <strain evidence="1 2">NBRC 106135</strain>
    </source>
</reference>
<organism evidence="1 2">
    <name type="scientific">Segetibacter aerophilus</name>
    <dbReference type="NCBI Taxonomy" id="670293"/>
    <lineage>
        <taxon>Bacteria</taxon>
        <taxon>Pseudomonadati</taxon>
        <taxon>Bacteroidota</taxon>
        <taxon>Chitinophagia</taxon>
        <taxon>Chitinophagales</taxon>
        <taxon>Chitinophagaceae</taxon>
        <taxon>Segetibacter</taxon>
    </lineage>
</organism>
<accession>A0A512B8M7</accession>
<dbReference type="RefSeq" id="WP_147202382.1">
    <property type="nucleotide sequence ID" value="NZ_BJYT01000002.1"/>
</dbReference>
<evidence type="ECO:0000313" key="1">
    <source>
        <dbReference type="EMBL" id="GEO08314.1"/>
    </source>
</evidence>
<sequence>MANELDGLVEYISTKIIKKWQDEERYCTFNFAHKNGSYLFLIFKYDDWTGEGVTPDGMMILMFAFEVTLKRISLIPLPLGDEQMSGYNYDMRPYDDAEICPAFGFEILKDTYQHFNHYHAGKKILKQIHSELLLQLRKVWLNNIYLEVSRDY</sequence>
<dbReference type="EMBL" id="BJYT01000002">
    <property type="protein sequence ID" value="GEO08314.1"/>
    <property type="molecule type" value="Genomic_DNA"/>
</dbReference>
<gene>
    <name evidence="1" type="ORF">SAE01_08100</name>
</gene>
<dbReference type="AlphaFoldDB" id="A0A512B8M7"/>
<keyword evidence="2" id="KW-1185">Reference proteome</keyword>
<proteinExistence type="predicted"/>
<dbReference type="Proteomes" id="UP000321513">
    <property type="component" value="Unassembled WGS sequence"/>
</dbReference>
<evidence type="ECO:0000313" key="2">
    <source>
        <dbReference type="Proteomes" id="UP000321513"/>
    </source>
</evidence>